<evidence type="ECO:0000256" key="3">
    <source>
        <dbReference type="SAM" id="Phobius"/>
    </source>
</evidence>
<keyword evidence="6" id="KW-1185">Reference proteome</keyword>
<evidence type="ECO:0000256" key="2">
    <source>
        <dbReference type="ARBA" id="ARBA00006727"/>
    </source>
</evidence>
<evidence type="ECO:0000313" key="5">
    <source>
        <dbReference type="EMBL" id="KAK0461853.1"/>
    </source>
</evidence>
<gene>
    <name evidence="5" type="ORF">EV420DRAFT_1619307</name>
</gene>
<feature type="transmembrane region" description="Helical" evidence="3">
    <location>
        <begin position="297"/>
        <end position="315"/>
    </location>
</feature>
<reference evidence="5" key="1">
    <citation type="submission" date="2023-06" db="EMBL/GenBank/DDBJ databases">
        <authorList>
            <consortium name="Lawrence Berkeley National Laboratory"/>
            <person name="Ahrendt S."/>
            <person name="Sahu N."/>
            <person name="Indic B."/>
            <person name="Wong-Bajracharya J."/>
            <person name="Merenyi Z."/>
            <person name="Ke H.-M."/>
            <person name="Monk M."/>
            <person name="Kocsube S."/>
            <person name="Drula E."/>
            <person name="Lipzen A."/>
            <person name="Balint B."/>
            <person name="Henrissat B."/>
            <person name="Andreopoulos B."/>
            <person name="Martin F.M."/>
            <person name="Harder C.B."/>
            <person name="Rigling D."/>
            <person name="Ford K.L."/>
            <person name="Foster G.D."/>
            <person name="Pangilinan J."/>
            <person name="Papanicolaou A."/>
            <person name="Barry K."/>
            <person name="LaButti K."/>
            <person name="Viragh M."/>
            <person name="Koriabine M."/>
            <person name="Yan M."/>
            <person name="Riley R."/>
            <person name="Champramary S."/>
            <person name="Plett K.L."/>
            <person name="Tsai I.J."/>
            <person name="Slot J."/>
            <person name="Sipos G."/>
            <person name="Plett J."/>
            <person name="Nagy L.G."/>
            <person name="Grigoriev I.V."/>
        </authorList>
    </citation>
    <scope>NUCLEOTIDE SEQUENCE</scope>
    <source>
        <strain evidence="5">CCBAS 213</strain>
    </source>
</reference>
<feature type="transmembrane region" description="Helical" evidence="3">
    <location>
        <begin position="152"/>
        <end position="173"/>
    </location>
</feature>
<feature type="transmembrane region" description="Helical" evidence="3">
    <location>
        <begin position="357"/>
        <end position="379"/>
    </location>
</feature>
<feature type="transmembrane region" description="Helical" evidence="3">
    <location>
        <begin position="266"/>
        <end position="285"/>
    </location>
</feature>
<dbReference type="Pfam" id="PF07690">
    <property type="entry name" value="MFS_1"/>
    <property type="match status" value="1"/>
</dbReference>
<name>A0AA39NA70_ARMTA</name>
<feature type="transmembrane region" description="Helical" evidence="3">
    <location>
        <begin position="90"/>
        <end position="111"/>
    </location>
</feature>
<dbReference type="AlphaFoldDB" id="A0AA39NA70"/>
<feature type="transmembrane region" description="Helical" evidence="3">
    <location>
        <begin position="321"/>
        <end position="345"/>
    </location>
</feature>
<dbReference type="Gene3D" id="1.20.1250.20">
    <property type="entry name" value="MFS general substrate transporter like domains"/>
    <property type="match status" value="2"/>
</dbReference>
<dbReference type="PROSITE" id="PS50850">
    <property type="entry name" value="MFS"/>
    <property type="match status" value="1"/>
</dbReference>
<dbReference type="InterPro" id="IPR020846">
    <property type="entry name" value="MFS_dom"/>
</dbReference>
<dbReference type="InterPro" id="IPR011701">
    <property type="entry name" value="MFS"/>
</dbReference>
<dbReference type="EMBL" id="JAUEPS010000010">
    <property type="protein sequence ID" value="KAK0461853.1"/>
    <property type="molecule type" value="Genomic_DNA"/>
</dbReference>
<dbReference type="PANTHER" id="PTHR11360">
    <property type="entry name" value="MONOCARBOXYLATE TRANSPORTER"/>
    <property type="match status" value="1"/>
</dbReference>
<feature type="transmembrane region" description="Helical" evidence="3">
    <location>
        <begin position="385"/>
        <end position="406"/>
    </location>
</feature>
<feature type="transmembrane region" description="Helical" evidence="3">
    <location>
        <begin position="232"/>
        <end position="254"/>
    </location>
</feature>
<keyword evidence="3" id="KW-0472">Membrane</keyword>
<dbReference type="PANTHER" id="PTHR11360:SF284">
    <property type="entry name" value="EG:103B4.3 PROTEIN-RELATED"/>
    <property type="match status" value="1"/>
</dbReference>
<protein>
    <submittedName>
        <fullName evidence="5">MFS general substrate transporter</fullName>
    </submittedName>
</protein>
<keyword evidence="3" id="KW-0812">Transmembrane</keyword>
<feature type="domain" description="Major facilitator superfamily (MFS) profile" evidence="4">
    <location>
        <begin position="231"/>
        <end position="414"/>
    </location>
</feature>
<keyword evidence="3" id="KW-1133">Transmembrane helix</keyword>
<dbReference type="GO" id="GO:0022857">
    <property type="term" value="F:transmembrane transporter activity"/>
    <property type="evidence" value="ECO:0007669"/>
    <property type="project" value="InterPro"/>
</dbReference>
<dbReference type="GeneID" id="85359005"/>
<evidence type="ECO:0000259" key="4">
    <source>
        <dbReference type="PROSITE" id="PS50850"/>
    </source>
</evidence>
<comment type="subcellular location">
    <subcellularLocation>
        <location evidence="1">Membrane</location>
        <topology evidence="1">Multi-pass membrane protein</topology>
    </subcellularLocation>
</comment>
<comment type="caution">
    <text evidence="5">The sequence shown here is derived from an EMBL/GenBank/DDBJ whole genome shotgun (WGS) entry which is preliminary data.</text>
</comment>
<evidence type="ECO:0000313" key="6">
    <source>
        <dbReference type="Proteomes" id="UP001175211"/>
    </source>
</evidence>
<proteinExistence type="inferred from homology"/>
<dbReference type="GO" id="GO:0016020">
    <property type="term" value="C:membrane"/>
    <property type="evidence" value="ECO:0007669"/>
    <property type="project" value="UniProtKB-SubCell"/>
</dbReference>
<feature type="transmembrane region" description="Helical" evidence="3">
    <location>
        <begin position="36"/>
        <end position="58"/>
    </location>
</feature>
<dbReference type="InterPro" id="IPR050327">
    <property type="entry name" value="Proton-linked_MCT"/>
</dbReference>
<dbReference type="Proteomes" id="UP001175211">
    <property type="component" value="Unassembled WGS sequence"/>
</dbReference>
<evidence type="ECO:0000256" key="1">
    <source>
        <dbReference type="ARBA" id="ARBA00004141"/>
    </source>
</evidence>
<feature type="transmembrane region" description="Helical" evidence="3">
    <location>
        <begin position="117"/>
        <end position="140"/>
    </location>
</feature>
<sequence>METKYSRERPTVLEIANEESAYALGARKAWRSGANLLPSAIAAFGVFQDFYTVTWLSHYSKSEISWIGSTGLFLELTFGVIGGKLYDMGYCYTVLLSGSVLWTFSFFMLSLVQEQQYYQIFLAQGLGMGLGVSLIFVPTITLVSHHFKVNKGLAMGLLSSSGPLGTLIFTIMLNQLIHYGPGFQWAVRAAAFVSLGCLILGNILISVPSRSAQSSIEQSQLRNRAMLKNKPYLLTLLSGFIVQLGTFFPLFYIQLFAVEHSISNTLAFYSLAIMNGAGIIGRSLPGYAADRWGSIEVWSICEALSGALCFAMLGSANVVGLVLFCILYGFFFGAVISVYMPVVAALTPREADMGASLGIASIPIGIAALIGNPIIGAIMGTPSAWWKGVTFASVCMIASAGIAVLARSVYVRRD</sequence>
<organism evidence="5 6">
    <name type="scientific">Armillaria tabescens</name>
    <name type="common">Ringless honey mushroom</name>
    <name type="synonym">Agaricus tabescens</name>
    <dbReference type="NCBI Taxonomy" id="1929756"/>
    <lineage>
        <taxon>Eukaryota</taxon>
        <taxon>Fungi</taxon>
        <taxon>Dikarya</taxon>
        <taxon>Basidiomycota</taxon>
        <taxon>Agaricomycotina</taxon>
        <taxon>Agaricomycetes</taxon>
        <taxon>Agaricomycetidae</taxon>
        <taxon>Agaricales</taxon>
        <taxon>Marasmiineae</taxon>
        <taxon>Physalacriaceae</taxon>
        <taxon>Desarmillaria</taxon>
    </lineage>
</organism>
<dbReference type="SUPFAM" id="SSF103473">
    <property type="entry name" value="MFS general substrate transporter"/>
    <property type="match status" value="1"/>
</dbReference>
<dbReference type="RefSeq" id="XP_060333591.1">
    <property type="nucleotide sequence ID" value="XM_060475457.1"/>
</dbReference>
<dbReference type="InterPro" id="IPR036259">
    <property type="entry name" value="MFS_trans_sf"/>
</dbReference>
<accession>A0AA39NA70</accession>
<feature type="transmembrane region" description="Helical" evidence="3">
    <location>
        <begin position="185"/>
        <end position="205"/>
    </location>
</feature>
<comment type="similarity">
    <text evidence="2">Belongs to the major facilitator superfamily. Monocarboxylate porter (TC 2.A.1.13) family.</text>
</comment>
<feature type="transmembrane region" description="Helical" evidence="3">
    <location>
        <begin position="64"/>
        <end position="83"/>
    </location>
</feature>